<sequence length="42" mass="4717">MYELNPADWGPSRHDPSAPHSHHALQLAVDLRDAADQRPDDN</sequence>
<keyword evidence="3" id="KW-1185">Reference proteome</keyword>
<evidence type="ECO:0000256" key="1">
    <source>
        <dbReference type="SAM" id="MobiDB-lite"/>
    </source>
</evidence>
<protein>
    <submittedName>
        <fullName evidence="2">Uncharacterized protein</fullName>
    </submittedName>
</protein>
<dbReference type="EMBL" id="BMCK01000002">
    <property type="protein sequence ID" value="GGD17265.1"/>
    <property type="molecule type" value="Genomic_DNA"/>
</dbReference>
<dbReference type="RefSeq" id="WP_268234025.1">
    <property type="nucleotide sequence ID" value="NZ_BMCK01000002.1"/>
</dbReference>
<reference evidence="3" key="1">
    <citation type="journal article" date="2019" name="Int. J. Syst. Evol. Microbiol.">
        <title>The Global Catalogue of Microorganisms (GCM) 10K type strain sequencing project: providing services to taxonomists for standard genome sequencing and annotation.</title>
        <authorList>
            <consortium name="The Broad Institute Genomics Platform"/>
            <consortium name="The Broad Institute Genome Sequencing Center for Infectious Disease"/>
            <person name="Wu L."/>
            <person name="Ma J."/>
        </authorList>
    </citation>
    <scope>NUCLEOTIDE SEQUENCE [LARGE SCALE GENOMIC DNA]</scope>
    <source>
        <strain evidence="3">CCM 7403</strain>
    </source>
</reference>
<proteinExistence type="predicted"/>
<name>A0ABQ1Q8Z1_9ACTN</name>
<feature type="region of interest" description="Disordered" evidence="1">
    <location>
        <begin position="1"/>
        <end position="23"/>
    </location>
</feature>
<gene>
    <name evidence="2" type="ORF">GCM10007231_15280</name>
</gene>
<accession>A0ABQ1Q8Z1</accession>
<organism evidence="2 3">
    <name type="scientific">Nocardioides daphniae</name>
    <dbReference type="NCBI Taxonomy" id="402297"/>
    <lineage>
        <taxon>Bacteria</taxon>
        <taxon>Bacillati</taxon>
        <taxon>Actinomycetota</taxon>
        <taxon>Actinomycetes</taxon>
        <taxon>Propionibacteriales</taxon>
        <taxon>Nocardioidaceae</taxon>
        <taxon>Nocardioides</taxon>
    </lineage>
</organism>
<evidence type="ECO:0000313" key="2">
    <source>
        <dbReference type="EMBL" id="GGD17265.1"/>
    </source>
</evidence>
<dbReference type="Proteomes" id="UP000630594">
    <property type="component" value="Unassembled WGS sequence"/>
</dbReference>
<comment type="caution">
    <text evidence="2">The sequence shown here is derived from an EMBL/GenBank/DDBJ whole genome shotgun (WGS) entry which is preliminary data.</text>
</comment>
<evidence type="ECO:0000313" key="3">
    <source>
        <dbReference type="Proteomes" id="UP000630594"/>
    </source>
</evidence>